<accession>A0ABN8I0Q4</accession>
<evidence type="ECO:0000256" key="5">
    <source>
        <dbReference type="SAM" id="SignalP"/>
    </source>
</evidence>
<feature type="compositionally biased region" description="Basic and acidic residues" evidence="4">
    <location>
        <begin position="76"/>
        <end position="85"/>
    </location>
</feature>
<evidence type="ECO:0000256" key="1">
    <source>
        <dbReference type="ARBA" id="ARBA00004613"/>
    </source>
</evidence>
<evidence type="ECO:0000259" key="6">
    <source>
        <dbReference type="Pfam" id="PF01410"/>
    </source>
</evidence>
<gene>
    <name evidence="7" type="ORF">IPOD504_LOCUS2731</name>
</gene>
<evidence type="ECO:0000313" key="7">
    <source>
        <dbReference type="EMBL" id="CAH2040679.1"/>
    </source>
</evidence>
<feature type="signal peptide" evidence="5">
    <location>
        <begin position="1"/>
        <end position="23"/>
    </location>
</feature>
<name>A0ABN8I0Q4_9NEOP</name>
<organism evidence="7 8">
    <name type="scientific">Iphiclides podalirius</name>
    <name type="common">scarce swallowtail</name>
    <dbReference type="NCBI Taxonomy" id="110791"/>
    <lineage>
        <taxon>Eukaryota</taxon>
        <taxon>Metazoa</taxon>
        <taxon>Ecdysozoa</taxon>
        <taxon>Arthropoda</taxon>
        <taxon>Hexapoda</taxon>
        <taxon>Insecta</taxon>
        <taxon>Pterygota</taxon>
        <taxon>Neoptera</taxon>
        <taxon>Endopterygota</taxon>
        <taxon>Lepidoptera</taxon>
        <taxon>Glossata</taxon>
        <taxon>Ditrysia</taxon>
        <taxon>Papilionoidea</taxon>
        <taxon>Papilionidae</taxon>
        <taxon>Papilioninae</taxon>
        <taxon>Iphiclides</taxon>
    </lineage>
</organism>
<feature type="domain" description="Fibrillar collagen NC1" evidence="6">
    <location>
        <begin position="137"/>
        <end position="311"/>
    </location>
</feature>
<protein>
    <recommendedName>
        <fullName evidence="6">Fibrillar collagen NC1 domain-containing protein</fullName>
    </recommendedName>
</protein>
<comment type="subcellular location">
    <subcellularLocation>
        <location evidence="1">Secreted</location>
    </subcellularLocation>
</comment>
<dbReference type="EMBL" id="OW152824">
    <property type="protein sequence ID" value="CAH2040679.1"/>
    <property type="molecule type" value="Genomic_DNA"/>
</dbReference>
<feature type="non-terminal residue" evidence="7">
    <location>
        <position position="1"/>
    </location>
</feature>
<dbReference type="Pfam" id="PF01391">
    <property type="entry name" value="Collagen"/>
    <property type="match status" value="1"/>
</dbReference>
<feature type="region of interest" description="Disordered" evidence="4">
    <location>
        <begin position="65"/>
        <end position="121"/>
    </location>
</feature>
<evidence type="ECO:0000256" key="3">
    <source>
        <dbReference type="ARBA" id="ARBA00023119"/>
    </source>
</evidence>
<dbReference type="Proteomes" id="UP000837857">
    <property type="component" value="Chromosome 12"/>
</dbReference>
<keyword evidence="5" id="KW-0732">Signal</keyword>
<dbReference type="InterPro" id="IPR000885">
    <property type="entry name" value="Fib_collagen_C"/>
</dbReference>
<evidence type="ECO:0000256" key="2">
    <source>
        <dbReference type="ARBA" id="ARBA00022525"/>
    </source>
</evidence>
<keyword evidence="8" id="KW-1185">Reference proteome</keyword>
<dbReference type="Gene3D" id="2.60.120.1000">
    <property type="match status" value="1"/>
</dbReference>
<evidence type="ECO:0000313" key="8">
    <source>
        <dbReference type="Proteomes" id="UP000837857"/>
    </source>
</evidence>
<feature type="chain" id="PRO_5045752732" description="Fibrillar collagen NC1 domain-containing protein" evidence="5">
    <location>
        <begin position="24"/>
        <end position="312"/>
    </location>
</feature>
<proteinExistence type="predicted"/>
<dbReference type="InterPro" id="IPR008160">
    <property type="entry name" value="Collagen"/>
</dbReference>
<keyword evidence="3" id="KW-0176">Collagen</keyword>
<keyword evidence="2" id="KW-0964">Secreted</keyword>
<reference evidence="7" key="1">
    <citation type="submission" date="2022-03" db="EMBL/GenBank/DDBJ databases">
        <authorList>
            <person name="Martin H S."/>
        </authorList>
    </citation>
    <scope>NUCLEOTIDE SEQUENCE</scope>
</reference>
<evidence type="ECO:0000256" key="4">
    <source>
        <dbReference type="SAM" id="MobiDB-lite"/>
    </source>
</evidence>
<sequence>MDCKLGLILIILALKLKSYLSQSDEITTDLPVSKPDYVTIASNDGVCTTTLNKCSLKVTTKYLRGLPGPPGPRGETGARGEKGDTGVRGPPGHPGEPGVYVPSDFMDDADSRDSDEGSETSPIVDLCRNYPHLTNISKTYWIRKNTPFEIRCTESRWTCLSNMKNTTVFDYTSKTKPFWLSELNFNQTEFYGVTEDKIMYLQTRASFVKLSLKYHCSNSVVLSSHEHKDNFLQLLLWNDVLIGPYPEANTPLFYSISNDKCKEMVEGASTWSTTDISITSHARRLPVIDFLINDVRKGNQSMFLELKELCFN</sequence>
<dbReference type="Pfam" id="PF01410">
    <property type="entry name" value="COLFI"/>
    <property type="match status" value="1"/>
</dbReference>